<protein>
    <recommendedName>
        <fullName evidence="2">SGNH hydrolase-type esterase domain-containing protein</fullName>
    </recommendedName>
</protein>
<accession>A0A1B6MP48</accession>
<proteinExistence type="predicted"/>
<dbReference type="EMBL" id="GEBQ01002316">
    <property type="protein sequence ID" value="JAT37661.1"/>
    <property type="molecule type" value="Transcribed_RNA"/>
</dbReference>
<gene>
    <name evidence="1" type="ORF">g.49695</name>
</gene>
<dbReference type="SUPFAM" id="SSF52266">
    <property type="entry name" value="SGNH hydrolase"/>
    <property type="match status" value="1"/>
</dbReference>
<dbReference type="AlphaFoldDB" id="A0A1B6MP48"/>
<reference evidence="1" key="1">
    <citation type="submission" date="2015-11" db="EMBL/GenBank/DDBJ databases">
        <title>De novo transcriptome assembly of four potential Pierce s Disease insect vectors from Arizona vineyards.</title>
        <authorList>
            <person name="Tassone E.E."/>
        </authorList>
    </citation>
    <scope>NUCLEOTIDE SEQUENCE</scope>
</reference>
<feature type="non-terminal residue" evidence="1">
    <location>
        <position position="1"/>
    </location>
</feature>
<feature type="non-terminal residue" evidence="1">
    <location>
        <position position="193"/>
    </location>
</feature>
<evidence type="ECO:0008006" key="2">
    <source>
        <dbReference type="Google" id="ProtNLM"/>
    </source>
</evidence>
<sequence length="193" mass="21468">VLDESANDMESQVVTCVNEALELVKDSETCLKKKKNNSPSACNKPKRKKVVKSINILFCSDSQGKQIPMKLDNLSNGKVNTFGYVRANTTLMQVVDSATIVNDSRPVIFLGGSNDSLDNNFGDIYLNLEEKLNVLSASRPIFISTITLRYDLPKSSSGNLEIAKANNYIVELVKRINNVYLVDLTSLNRFHFT</sequence>
<evidence type="ECO:0000313" key="1">
    <source>
        <dbReference type="EMBL" id="JAT37661.1"/>
    </source>
</evidence>
<name>A0A1B6MP48_9HEMI</name>
<organism evidence="1">
    <name type="scientific">Graphocephala atropunctata</name>
    <dbReference type="NCBI Taxonomy" id="36148"/>
    <lineage>
        <taxon>Eukaryota</taxon>
        <taxon>Metazoa</taxon>
        <taxon>Ecdysozoa</taxon>
        <taxon>Arthropoda</taxon>
        <taxon>Hexapoda</taxon>
        <taxon>Insecta</taxon>
        <taxon>Pterygota</taxon>
        <taxon>Neoptera</taxon>
        <taxon>Paraneoptera</taxon>
        <taxon>Hemiptera</taxon>
        <taxon>Auchenorrhyncha</taxon>
        <taxon>Membracoidea</taxon>
        <taxon>Cicadellidae</taxon>
        <taxon>Cicadellinae</taxon>
        <taxon>Cicadellini</taxon>
        <taxon>Graphocephala</taxon>
    </lineage>
</organism>